<evidence type="ECO:0000313" key="8">
    <source>
        <dbReference type="Proteomes" id="UP000076234"/>
    </source>
</evidence>
<dbReference type="SMART" id="SM00387">
    <property type="entry name" value="HATPase_c"/>
    <property type="match status" value="1"/>
</dbReference>
<feature type="transmembrane region" description="Helical" evidence="5">
    <location>
        <begin position="74"/>
        <end position="92"/>
    </location>
</feature>
<feature type="domain" description="Histidine kinase" evidence="6">
    <location>
        <begin position="498"/>
        <end position="700"/>
    </location>
</feature>
<dbReference type="SUPFAM" id="SSF55874">
    <property type="entry name" value="ATPase domain of HSP90 chaperone/DNA topoisomerase II/histidine kinase"/>
    <property type="match status" value="1"/>
</dbReference>
<evidence type="ECO:0000259" key="6">
    <source>
        <dbReference type="PROSITE" id="PS50109"/>
    </source>
</evidence>
<dbReference type="GO" id="GO:0005886">
    <property type="term" value="C:plasma membrane"/>
    <property type="evidence" value="ECO:0007669"/>
    <property type="project" value="TreeGrafter"/>
</dbReference>
<feature type="transmembrane region" description="Helical" evidence="5">
    <location>
        <begin position="157"/>
        <end position="176"/>
    </location>
</feature>
<dbReference type="InterPro" id="IPR004358">
    <property type="entry name" value="Sig_transdc_His_kin-like_C"/>
</dbReference>
<dbReference type="PANTHER" id="PTHR43047:SF72">
    <property type="entry name" value="OSMOSENSING HISTIDINE PROTEIN KINASE SLN1"/>
    <property type="match status" value="1"/>
</dbReference>
<evidence type="ECO:0000256" key="2">
    <source>
        <dbReference type="ARBA" id="ARBA00012438"/>
    </source>
</evidence>
<protein>
    <recommendedName>
        <fullName evidence="2">histidine kinase</fullName>
        <ecNumber evidence="2">2.7.13.3</ecNumber>
    </recommendedName>
</protein>
<dbReference type="PRINTS" id="PR00344">
    <property type="entry name" value="BCTRLSENSOR"/>
</dbReference>
<dbReference type="InterPro" id="IPR014265">
    <property type="entry name" value="XrtA/PrsK"/>
</dbReference>
<feature type="transmembrane region" description="Helical" evidence="5">
    <location>
        <begin position="130"/>
        <end position="150"/>
    </location>
</feature>
<name>A0A142W2P0_9SPHN</name>
<dbReference type="InterPro" id="IPR003594">
    <property type="entry name" value="HATPase_dom"/>
</dbReference>
<keyword evidence="5" id="KW-1133">Transmembrane helix</keyword>
<dbReference type="KEGG" id="ster:AOA14_14530"/>
<evidence type="ECO:0000256" key="1">
    <source>
        <dbReference type="ARBA" id="ARBA00000085"/>
    </source>
</evidence>
<dbReference type="Proteomes" id="UP000076234">
    <property type="component" value="Chromosome"/>
</dbReference>
<feature type="transmembrane region" description="Helical" evidence="5">
    <location>
        <begin position="6"/>
        <end position="28"/>
    </location>
</feature>
<dbReference type="InterPro" id="IPR003018">
    <property type="entry name" value="GAF"/>
</dbReference>
<proteinExistence type="predicted"/>
<dbReference type="InterPro" id="IPR005467">
    <property type="entry name" value="His_kinase_dom"/>
</dbReference>
<evidence type="ECO:0000256" key="3">
    <source>
        <dbReference type="ARBA" id="ARBA00022679"/>
    </source>
</evidence>
<reference evidence="7 8" key="2">
    <citation type="journal article" date="2016" name="Genome Announc.">
        <title>Complete Genome Sequence of Sphingopyxis terrae Strain 203-1 (NBRC 111660), a Polyethylene Glycol Degrader.</title>
        <authorList>
            <person name="Ohtsubo Y."/>
            <person name="Nonoyama S."/>
            <person name="Nagata Y."/>
            <person name="Numata M."/>
            <person name="Tsuchikane K."/>
            <person name="Hosoyama A."/>
            <person name="Yamazoe A."/>
            <person name="Tsuda M."/>
            <person name="Fujita N."/>
            <person name="Kawai F."/>
        </authorList>
    </citation>
    <scope>NUCLEOTIDE SEQUENCE [LARGE SCALE GENOMIC DNA]</scope>
    <source>
        <strain evidence="7 8">203-1</strain>
    </source>
</reference>
<keyword evidence="5" id="KW-0472">Membrane</keyword>
<evidence type="ECO:0000256" key="4">
    <source>
        <dbReference type="ARBA" id="ARBA00022777"/>
    </source>
</evidence>
<dbReference type="NCBIfam" id="TIGR02916">
    <property type="entry name" value="PEP_his_kin"/>
    <property type="match status" value="1"/>
</dbReference>
<feature type="transmembrane region" description="Helical" evidence="5">
    <location>
        <begin position="263"/>
        <end position="283"/>
    </location>
</feature>
<dbReference type="InterPro" id="IPR036890">
    <property type="entry name" value="HATPase_C_sf"/>
</dbReference>
<dbReference type="RefSeq" id="WP_062903191.1">
    <property type="nucleotide sequence ID" value="NZ_CP013342.1"/>
</dbReference>
<dbReference type="SUPFAM" id="SSF55781">
    <property type="entry name" value="GAF domain-like"/>
    <property type="match status" value="1"/>
</dbReference>
<dbReference type="AlphaFoldDB" id="A0A142W2P0"/>
<feature type="transmembrane region" description="Helical" evidence="5">
    <location>
        <begin position="40"/>
        <end position="62"/>
    </location>
</feature>
<dbReference type="InterPro" id="IPR029016">
    <property type="entry name" value="GAF-like_dom_sf"/>
</dbReference>
<keyword evidence="3" id="KW-0808">Transferase</keyword>
<gene>
    <name evidence="7" type="ORF">AOA14_14530</name>
</gene>
<dbReference type="EMBL" id="CP013342">
    <property type="protein sequence ID" value="AMU95827.1"/>
    <property type="molecule type" value="Genomic_DNA"/>
</dbReference>
<comment type="catalytic activity">
    <reaction evidence="1">
        <text>ATP + protein L-histidine = ADP + protein N-phospho-L-histidine.</text>
        <dbReference type="EC" id="2.7.13.3"/>
    </reaction>
</comment>
<dbReference type="Pfam" id="PF02518">
    <property type="entry name" value="HATPase_c"/>
    <property type="match status" value="1"/>
</dbReference>
<dbReference type="GO" id="GO:0000155">
    <property type="term" value="F:phosphorelay sensor kinase activity"/>
    <property type="evidence" value="ECO:0007669"/>
    <property type="project" value="TreeGrafter"/>
</dbReference>
<accession>A0A142W2P0</accession>
<dbReference type="Gene3D" id="3.30.565.10">
    <property type="entry name" value="Histidine kinase-like ATPase, C-terminal domain"/>
    <property type="match status" value="1"/>
</dbReference>
<feature type="transmembrane region" description="Helical" evidence="5">
    <location>
        <begin position="196"/>
        <end position="215"/>
    </location>
</feature>
<dbReference type="PROSITE" id="PS50109">
    <property type="entry name" value="HIS_KIN"/>
    <property type="match status" value="1"/>
</dbReference>
<reference evidence="8" key="1">
    <citation type="submission" date="2015-11" db="EMBL/GenBank/DDBJ databases">
        <title>Complete genome sequence of a polyethylene glycol-degrading strain Sphingopyxis terrae strain 203-1 (NBRC 15098).</title>
        <authorList>
            <person name="Yoshiyuki O."/>
            <person name="Shouta N."/>
            <person name="Nagata Y."/>
            <person name="Numata M."/>
            <person name="Tsuchikane K."/>
            <person name="Hosoyama A."/>
            <person name="Yamazoe A."/>
            <person name="Tsuda M."/>
            <person name="Fujita N."/>
            <person name="Kawai F."/>
        </authorList>
    </citation>
    <scope>NUCLEOTIDE SEQUENCE [LARGE SCALE GENOMIC DNA]</scope>
    <source>
        <strain evidence="8">203-1</strain>
    </source>
</reference>
<evidence type="ECO:0000256" key="5">
    <source>
        <dbReference type="SAM" id="Phobius"/>
    </source>
</evidence>
<evidence type="ECO:0000313" key="7">
    <source>
        <dbReference type="EMBL" id="AMU95827.1"/>
    </source>
</evidence>
<dbReference type="EC" id="2.7.13.3" evidence="2"/>
<organism evidence="7 8">
    <name type="scientific">Sphingopyxis terrae subsp. terrae NBRC 15098</name>
    <dbReference type="NCBI Taxonomy" id="1219058"/>
    <lineage>
        <taxon>Bacteria</taxon>
        <taxon>Pseudomonadati</taxon>
        <taxon>Pseudomonadota</taxon>
        <taxon>Alphaproteobacteria</taxon>
        <taxon>Sphingomonadales</taxon>
        <taxon>Sphingomonadaceae</taxon>
        <taxon>Sphingopyxis</taxon>
    </lineage>
</organism>
<dbReference type="STRING" id="1219058.AOA14_14530"/>
<dbReference type="Gene3D" id="3.30.450.40">
    <property type="match status" value="1"/>
</dbReference>
<feature type="transmembrane region" description="Helical" evidence="5">
    <location>
        <begin position="104"/>
        <end position="124"/>
    </location>
</feature>
<sequence>MTLLAGLTHLFAGLGTLGFSGAAIWLLVRPRARMAALLTAPRATIAAAAAMAVWCGALWLAGPDSAAALVVQPLRDAAILLWLGASFWSAAAPMGRPLRLVQRLLLTICFLMFGIGALSIWQGGDAAESWAAPTLAISAMIVATGGLIVVDGGVRRASAAIRTPVLAIAGGFAMLWTYELNIQFIGALTGTRATTLIALLPAVALLILPLFVLAAMDVGRERIRLSRSVAARGMLLLAAAAYLVLIGVVGAVTRLIGGDYGEAAQGIFLIAALGIGGLLLLSAPTRAWLSVMISKHFFEHRYDYRAEWLRFTATLGQFGERAGDGVEGGEDGGDLHRRVAKALAELTGSPGALLLVPDGQGGFRAADRWRWTDAGEGEGQGDASLSPRSAYMLQETRHIVDLDAERAGKRQGAEDLAFPDWLLSDPRAWVVVPVLHFQRMIAVVVLHRPPVSRALDWEDLDVLRIAGQQAASYLAEAQGQQALSEAKRFDEFNRRFAFIMHDIKNLASQLSLLARNAERHADKPEFRADMIETLRISAGRLSDLLERLSPRGRGPAGERGRVLIEPVLNDVAAEVRARRALFVGCQAGLTAWGDAASIRQIVQHLVTNAIDASPSDTPVQLIAVAEQGRVRIDVIDQGSGMTRAFIRDELFKPFVSTKDGGFGLGAFEAMGLAQAMGGRIEVTSEPGKGSDFSLWLPLADGRDAVNDDQDDRKAVNQ</sequence>
<dbReference type="GO" id="GO:0009927">
    <property type="term" value="F:histidine phosphotransfer kinase activity"/>
    <property type="evidence" value="ECO:0007669"/>
    <property type="project" value="TreeGrafter"/>
</dbReference>
<keyword evidence="5" id="KW-0812">Transmembrane</keyword>
<dbReference type="Pfam" id="PF01590">
    <property type="entry name" value="GAF"/>
    <property type="match status" value="1"/>
</dbReference>
<keyword evidence="4 7" id="KW-0418">Kinase</keyword>
<feature type="transmembrane region" description="Helical" evidence="5">
    <location>
        <begin position="235"/>
        <end position="257"/>
    </location>
</feature>
<dbReference type="PANTHER" id="PTHR43047">
    <property type="entry name" value="TWO-COMPONENT HISTIDINE PROTEIN KINASE"/>
    <property type="match status" value="1"/>
</dbReference>